<evidence type="ECO:0000313" key="2">
    <source>
        <dbReference type="EMBL" id="WKN38098.1"/>
    </source>
</evidence>
<organism evidence="2">
    <name type="scientific">Roseihalotalea indica</name>
    <dbReference type="NCBI Taxonomy" id="2867963"/>
    <lineage>
        <taxon>Bacteria</taxon>
        <taxon>Pseudomonadati</taxon>
        <taxon>Bacteroidota</taxon>
        <taxon>Cytophagia</taxon>
        <taxon>Cytophagales</taxon>
        <taxon>Catalimonadaceae</taxon>
        <taxon>Roseihalotalea</taxon>
    </lineage>
</organism>
<dbReference type="PANTHER" id="PTHR43130:SF3">
    <property type="entry name" value="HTH-TYPE TRANSCRIPTIONAL REGULATOR RV1931C"/>
    <property type="match status" value="1"/>
</dbReference>
<proteinExistence type="predicted"/>
<dbReference type="SUPFAM" id="SSF52317">
    <property type="entry name" value="Class I glutamine amidotransferase-like"/>
    <property type="match status" value="1"/>
</dbReference>
<dbReference type="InterPro" id="IPR052158">
    <property type="entry name" value="INH-QAR"/>
</dbReference>
<dbReference type="AlphaFoldDB" id="A0AA49GPJ9"/>
<evidence type="ECO:0000259" key="1">
    <source>
        <dbReference type="Pfam" id="PF01965"/>
    </source>
</evidence>
<dbReference type="PANTHER" id="PTHR43130">
    <property type="entry name" value="ARAC-FAMILY TRANSCRIPTIONAL REGULATOR"/>
    <property type="match status" value="1"/>
</dbReference>
<sequence>MKIAYIVFNGITWLDLIGLYDPISRLKSLNFLPDLTWDICAFSSQVTDNFGLEIKPTMMGNSLAGYNAIVVPGGFGTRKLQSDTEFIDWIRTAENSTYKLSVCTGSLILGAAGFLEGKRATTNFQEYETLKPYCKEVLHDRIVDDENVITAGAVSASIDLGLYLCEKWSGLKAKNEIRKRMDYRG</sequence>
<accession>A0AA49GPJ9</accession>
<reference evidence="2" key="1">
    <citation type="journal article" date="2023" name="Comput. Struct. Biotechnol. J.">
        <title>Discovery of a novel marine Bacteroidetes with a rich repertoire of carbohydrate-active enzymes.</title>
        <authorList>
            <person name="Chen B."/>
            <person name="Liu G."/>
            <person name="Chen Q."/>
            <person name="Wang H."/>
            <person name="Liu L."/>
            <person name="Tang K."/>
        </authorList>
    </citation>
    <scope>NUCLEOTIDE SEQUENCE</scope>
    <source>
        <strain evidence="2">TK19036</strain>
    </source>
</reference>
<dbReference type="Gene3D" id="3.40.50.880">
    <property type="match status" value="1"/>
</dbReference>
<protein>
    <submittedName>
        <fullName evidence="2">DJ-1/PfpI family protein</fullName>
    </submittedName>
</protein>
<dbReference type="InterPro" id="IPR029062">
    <property type="entry name" value="Class_I_gatase-like"/>
</dbReference>
<gene>
    <name evidence="2" type="ORF">K4G66_05205</name>
</gene>
<name>A0AA49GPJ9_9BACT</name>
<dbReference type="Pfam" id="PF01965">
    <property type="entry name" value="DJ-1_PfpI"/>
    <property type="match status" value="1"/>
</dbReference>
<dbReference type="EMBL" id="CP120682">
    <property type="protein sequence ID" value="WKN38098.1"/>
    <property type="molecule type" value="Genomic_DNA"/>
</dbReference>
<feature type="domain" description="DJ-1/PfpI" evidence="1">
    <location>
        <begin position="2"/>
        <end position="166"/>
    </location>
</feature>
<dbReference type="InterPro" id="IPR002818">
    <property type="entry name" value="DJ-1/PfpI"/>
</dbReference>
<reference evidence="2" key="2">
    <citation type="journal article" date="2024" name="Antonie Van Leeuwenhoek">
        <title>Roseihalotalea indica gen. nov., sp. nov., a halophilic Bacteroidetes from mesopelagic Southwest Indian Ocean with higher carbohydrate metabolic potential.</title>
        <authorList>
            <person name="Chen B."/>
            <person name="Zhang M."/>
            <person name="Lin D."/>
            <person name="Ye J."/>
            <person name="Tang K."/>
        </authorList>
    </citation>
    <scope>NUCLEOTIDE SEQUENCE</scope>
    <source>
        <strain evidence="2">TK19036</strain>
    </source>
</reference>
<dbReference type="CDD" id="cd03139">
    <property type="entry name" value="GATase1_PfpI_2"/>
    <property type="match status" value="1"/>
</dbReference>